<feature type="transmembrane region" description="Helical" evidence="8">
    <location>
        <begin position="172"/>
        <end position="191"/>
    </location>
</feature>
<evidence type="ECO:0000256" key="4">
    <source>
        <dbReference type="ARBA" id="ARBA00022989"/>
    </source>
</evidence>
<feature type="transmembrane region" description="Helical" evidence="8">
    <location>
        <begin position="403"/>
        <end position="423"/>
    </location>
</feature>
<sequence length="613" mass="67500">MSDHRKAEPSGPNDATAATDAASLHSSEVSFELSLHSSNRPENEPEPLHRSLSLERTDTYLASRPETVPVLEYVPKENRRGVLLSWAVIPEAVNPRLYLERTKLTLVLVVAFAAVSGPMGTSILLPAIDDLVDQLHTTTTIANISVGIYLISLGVFPLWWSSLCERIGRRTVYVISFAWFFAFSIGCAVAPNITALIILRLLAGSGASAVQACGAGTIADLYVQEERGRALGLFYLGPLLGPFISPIMGGAVAIKWGWRSTMWIMVIVCGLNVITILLFLPETLQNDFDISQLKKQIAQQVLDVDPNDEKNVDLERMATNLSQSTSFRRLNMLDETPVDALMPAVSRHETNQSAYSKAILQKELSRLESIESGQNSWPTLLYDLFIRPLHSLVLFGYPPVTLAIAFAGISFAGIYFVNIAISTQYSSAPYNFKSIIVGLMYVPNSITYFLASVYGGKWNDSLLKRAAKKNNGILTPESRISWNAVLAICLYPPLCLIFGWCMQKKTFWVFPLIGTALFGLSSMLTIGLVVTYLVDILPGRGSTGIALNNLCRQLLAASATFVTEPLINALGIGVLFSIYVGVFLCASTLMWHLKRNGAKYREKYDLTDFYARL</sequence>
<feature type="transmembrane region" description="Helical" evidence="8">
    <location>
        <begin position="140"/>
        <end position="160"/>
    </location>
</feature>
<feature type="transmembrane region" description="Helical" evidence="8">
    <location>
        <begin position="480"/>
        <end position="501"/>
    </location>
</feature>
<feature type="transmembrane region" description="Helical" evidence="8">
    <location>
        <begin position="260"/>
        <end position="280"/>
    </location>
</feature>
<dbReference type="Gene3D" id="1.20.1720.10">
    <property type="entry name" value="Multidrug resistance protein D"/>
    <property type="match status" value="1"/>
</dbReference>
<evidence type="ECO:0000256" key="6">
    <source>
        <dbReference type="ARBA" id="ARBA00038347"/>
    </source>
</evidence>
<dbReference type="GeneID" id="88175740"/>
<dbReference type="PROSITE" id="PS50850">
    <property type="entry name" value="MFS"/>
    <property type="match status" value="1"/>
</dbReference>
<feature type="transmembrane region" description="Helical" evidence="8">
    <location>
        <begin position="435"/>
        <end position="455"/>
    </location>
</feature>
<dbReference type="SUPFAM" id="SSF103473">
    <property type="entry name" value="MFS general substrate transporter"/>
    <property type="match status" value="1"/>
</dbReference>
<comment type="subcellular location">
    <subcellularLocation>
        <location evidence="1">Membrane</location>
        <topology evidence="1">Multi-pass membrane protein</topology>
    </subcellularLocation>
</comment>
<dbReference type="InterPro" id="IPR036259">
    <property type="entry name" value="MFS_trans_sf"/>
</dbReference>
<keyword evidence="5 8" id="KW-0472">Membrane</keyword>
<keyword evidence="11" id="KW-1185">Reference proteome</keyword>
<evidence type="ECO:0000259" key="9">
    <source>
        <dbReference type="PROSITE" id="PS50850"/>
    </source>
</evidence>
<dbReference type="InterPro" id="IPR020846">
    <property type="entry name" value="MFS_dom"/>
</dbReference>
<dbReference type="CDD" id="cd17323">
    <property type="entry name" value="MFS_Tpo1_MDR_like"/>
    <property type="match status" value="1"/>
</dbReference>
<evidence type="ECO:0000256" key="2">
    <source>
        <dbReference type="ARBA" id="ARBA00022448"/>
    </source>
</evidence>
<feature type="transmembrane region" description="Helical" evidence="8">
    <location>
        <begin position="569"/>
        <end position="593"/>
    </location>
</feature>
<feature type="transmembrane region" description="Helical" evidence="8">
    <location>
        <begin position="104"/>
        <end position="128"/>
    </location>
</feature>
<dbReference type="GO" id="GO:0005886">
    <property type="term" value="C:plasma membrane"/>
    <property type="evidence" value="ECO:0007669"/>
    <property type="project" value="TreeGrafter"/>
</dbReference>
<keyword evidence="2" id="KW-0813">Transport</keyword>
<feature type="compositionally biased region" description="Basic and acidic residues" evidence="7">
    <location>
        <begin position="39"/>
        <end position="55"/>
    </location>
</feature>
<evidence type="ECO:0000256" key="7">
    <source>
        <dbReference type="SAM" id="MobiDB-lite"/>
    </source>
</evidence>
<dbReference type="EMBL" id="CP138899">
    <property type="protein sequence ID" value="WPK27299.1"/>
    <property type="molecule type" value="Genomic_DNA"/>
</dbReference>
<keyword evidence="4 8" id="KW-1133">Transmembrane helix</keyword>
<dbReference type="PANTHER" id="PTHR23502">
    <property type="entry name" value="MAJOR FACILITATOR SUPERFAMILY"/>
    <property type="match status" value="1"/>
</dbReference>
<dbReference type="PANTHER" id="PTHR23502:SF5">
    <property type="entry name" value="QUINIDINE RESISTANCE PROTEIN 3"/>
    <property type="match status" value="1"/>
</dbReference>
<evidence type="ECO:0000256" key="8">
    <source>
        <dbReference type="SAM" id="Phobius"/>
    </source>
</evidence>
<comment type="similarity">
    <text evidence="6">Belongs to the major facilitator superfamily. CAR1 family.</text>
</comment>
<dbReference type="Proteomes" id="UP001338582">
    <property type="component" value="Chromosome 6"/>
</dbReference>
<dbReference type="GO" id="GO:0015203">
    <property type="term" value="F:polyamine transmembrane transporter activity"/>
    <property type="evidence" value="ECO:0007669"/>
    <property type="project" value="TreeGrafter"/>
</dbReference>
<organism evidence="10 11">
    <name type="scientific">Australozyma saopauloensis</name>
    <dbReference type="NCBI Taxonomy" id="291208"/>
    <lineage>
        <taxon>Eukaryota</taxon>
        <taxon>Fungi</taxon>
        <taxon>Dikarya</taxon>
        <taxon>Ascomycota</taxon>
        <taxon>Saccharomycotina</taxon>
        <taxon>Pichiomycetes</taxon>
        <taxon>Metschnikowiaceae</taxon>
        <taxon>Australozyma</taxon>
    </lineage>
</organism>
<evidence type="ECO:0000256" key="3">
    <source>
        <dbReference type="ARBA" id="ARBA00022692"/>
    </source>
</evidence>
<feature type="region of interest" description="Disordered" evidence="7">
    <location>
        <begin position="1"/>
        <end position="55"/>
    </location>
</feature>
<feature type="transmembrane region" description="Helical" evidence="8">
    <location>
        <begin position="508"/>
        <end position="534"/>
    </location>
</feature>
<dbReference type="FunFam" id="1.20.1720.10:FF:000009">
    <property type="entry name" value="MFS multidrug transporter"/>
    <property type="match status" value="1"/>
</dbReference>
<evidence type="ECO:0000313" key="11">
    <source>
        <dbReference type="Proteomes" id="UP001338582"/>
    </source>
</evidence>
<dbReference type="AlphaFoldDB" id="A0AAX4HFD6"/>
<name>A0AAX4HFD6_9ASCO</name>
<protein>
    <recommendedName>
        <fullName evidence="9">Major facilitator superfamily (MFS) profile domain-containing protein</fullName>
    </recommendedName>
</protein>
<feature type="compositionally biased region" description="Polar residues" evidence="7">
    <location>
        <begin position="24"/>
        <end position="38"/>
    </location>
</feature>
<proteinExistence type="inferred from homology"/>
<accession>A0AAX4HFD6</accession>
<dbReference type="Pfam" id="PF07690">
    <property type="entry name" value="MFS_1"/>
    <property type="match status" value="1"/>
</dbReference>
<dbReference type="KEGG" id="asau:88175740"/>
<keyword evidence="3 8" id="KW-0812">Transmembrane</keyword>
<evidence type="ECO:0000256" key="5">
    <source>
        <dbReference type="ARBA" id="ARBA00023136"/>
    </source>
</evidence>
<feature type="domain" description="Major facilitator superfamily (MFS) profile" evidence="9">
    <location>
        <begin position="106"/>
        <end position="598"/>
    </location>
</feature>
<dbReference type="RefSeq" id="XP_062879677.1">
    <property type="nucleotide sequence ID" value="XM_063023607.1"/>
</dbReference>
<dbReference type="InterPro" id="IPR011701">
    <property type="entry name" value="MFS"/>
</dbReference>
<feature type="transmembrane region" description="Helical" evidence="8">
    <location>
        <begin position="230"/>
        <end position="254"/>
    </location>
</feature>
<dbReference type="Gene3D" id="1.20.1250.20">
    <property type="entry name" value="MFS general substrate transporter like domains"/>
    <property type="match status" value="1"/>
</dbReference>
<dbReference type="GO" id="GO:0010509">
    <property type="term" value="P:intracellular polyamine homeostasis"/>
    <property type="evidence" value="ECO:0007669"/>
    <property type="project" value="TreeGrafter"/>
</dbReference>
<evidence type="ECO:0000256" key="1">
    <source>
        <dbReference type="ARBA" id="ARBA00004141"/>
    </source>
</evidence>
<evidence type="ECO:0000313" key="10">
    <source>
        <dbReference type="EMBL" id="WPK27299.1"/>
    </source>
</evidence>
<reference evidence="10 11" key="1">
    <citation type="submission" date="2023-10" db="EMBL/GenBank/DDBJ databases">
        <title>Draft Genome Sequence of Candida saopaulonensis from a very Premature Infant with Sepsis.</title>
        <authorList>
            <person name="Ning Y."/>
            <person name="Dai R."/>
            <person name="Xiao M."/>
            <person name="Xu Y."/>
            <person name="Yan Q."/>
            <person name="Zhang L."/>
        </authorList>
    </citation>
    <scope>NUCLEOTIDE SEQUENCE [LARGE SCALE GENOMIC DNA]</scope>
    <source>
        <strain evidence="10 11">19XY460</strain>
    </source>
</reference>
<gene>
    <name evidence="10" type="ORF">PUMCH_004680</name>
</gene>